<evidence type="ECO:0000313" key="3">
    <source>
        <dbReference type="Proteomes" id="UP001408356"/>
    </source>
</evidence>
<accession>A0ABR2VF02</accession>
<dbReference type="EMBL" id="JARVKF010000024">
    <property type="protein sequence ID" value="KAK9425218.1"/>
    <property type="molecule type" value="Genomic_DNA"/>
</dbReference>
<keyword evidence="3" id="KW-1185">Reference proteome</keyword>
<dbReference type="Proteomes" id="UP001408356">
    <property type="component" value="Unassembled WGS sequence"/>
</dbReference>
<name>A0ABR2VF02_9PEZI</name>
<feature type="signal peptide" evidence="1">
    <location>
        <begin position="1"/>
        <end position="15"/>
    </location>
</feature>
<feature type="chain" id="PRO_5047522275" evidence="1">
    <location>
        <begin position="16"/>
        <end position="45"/>
    </location>
</feature>
<protein>
    <submittedName>
        <fullName evidence="2">Uncharacterized protein</fullName>
    </submittedName>
</protein>
<reference evidence="2 3" key="1">
    <citation type="journal article" date="2024" name="J. Plant Pathol.">
        <title>Sequence and assembly of the genome of Seiridium unicorne, isolate CBS 538.82, causal agent of cypress canker disease.</title>
        <authorList>
            <person name="Scali E."/>
            <person name="Rocca G.D."/>
            <person name="Danti R."/>
            <person name="Garbelotto M."/>
            <person name="Barberini S."/>
            <person name="Baroncelli R."/>
            <person name="Emiliani G."/>
        </authorList>
    </citation>
    <scope>NUCLEOTIDE SEQUENCE [LARGE SCALE GENOMIC DNA]</scope>
    <source>
        <strain evidence="2 3">BM-138-508</strain>
    </source>
</reference>
<evidence type="ECO:0000313" key="2">
    <source>
        <dbReference type="EMBL" id="KAK9425218.1"/>
    </source>
</evidence>
<proteinExistence type="predicted"/>
<keyword evidence="1" id="KW-0732">Signal</keyword>
<sequence length="45" mass="4934">MKSSICLLIASSVLALPAPTSKEVAARTIYTYAVKDYENEKEAEK</sequence>
<comment type="caution">
    <text evidence="2">The sequence shown here is derived from an EMBL/GenBank/DDBJ whole genome shotgun (WGS) entry which is preliminary data.</text>
</comment>
<evidence type="ECO:0000256" key="1">
    <source>
        <dbReference type="SAM" id="SignalP"/>
    </source>
</evidence>
<organism evidence="2 3">
    <name type="scientific">Seiridium unicorne</name>
    <dbReference type="NCBI Taxonomy" id="138068"/>
    <lineage>
        <taxon>Eukaryota</taxon>
        <taxon>Fungi</taxon>
        <taxon>Dikarya</taxon>
        <taxon>Ascomycota</taxon>
        <taxon>Pezizomycotina</taxon>
        <taxon>Sordariomycetes</taxon>
        <taxon>Xylariomycetidae</taxon>
        <taxon>Amphisphaeriales</taxon>
        <taxon>Sporocadaceae</taxon>
        <taxon>Seiridium</taxon>
    </lineage>
</organism>
<gene>
    <name evidence="2" type="ORF">SUNI508_03358</name>
</gene>